<gene>
    <name evidence="2" type="ORF">L484_022492</name>
</gene>
<accession>W9R025</accession>
<proteinExistence type="predicted"/>
<keyword evidence="3" id="KW-1185">Reference proteome</keyword>
<dbReference type="AlphaFoldDB" id="W9R025"/>
<dbReference type="Proteomes" id="UP000030645">
    <property type="component" value="Unassembled WGS sequence"/>
</dbReference>
<evidence type="ECO:0000313" key="3">
    <source>
        <dbReference type="Proteomes" id="UP000030645"/>
    </source>
</evidence>
<feature type="region of interest" description="Disordered" evidence="1">
    <location>
        <begin position="81"/>
        <end position="101"/>
    </location>
</feature>
<feature type="region of interest" description="Disordered" evidence="1">
    <location>
        <begin position="1"/>
        <end position="20"/>
    </location>
</feature>
<protein>
    <submittedName>
        <fullName evidence="2">Uncharacterized protein</fullName>
    </submittedName>
</protein>
<name>W9R025_9ROSA</name>
<organism evidence="2 3">
    <name type="scientific">Morus notabilis</name>
    <dbReference type="NCBI Taxonomy" id="981085"/>
    <lineage>
        <taxon>Eukaryota</taxon>
        <taxon>Viridiplantae</taxon>
        <taxon>Streptophyta</taxon>
        <taxon>Embryophyta</taxon>
        <taxon>Tracheophyta</taxon>
        <taxon>Spermatophyta</taxon>
        <taxon>Magnoliopsida</taxon>
        <taxon>eudicotyledons</taxon>
        <taxon>Gunneridae</taxon>
        <taxon>Pentapetalae</taxon>
        <taxon>rosids</taxon>
        <taxon>fabids</taxon>
        <taxon>Rosales</taxon>
        <taxon>Moraceae</taxon>
        <taxon>Moreae</taxon>
        <taxon>Morus</taxon>
    </lineage>
</organism>
<reference evidence="3" key="1">
    <citation type="submission" date="2013-01" db="EMBL/GenBank/DDBJ databases">
        <title>Draft Genome Sequence of a Mulberry Tree, Morus notabilis C.K. Schneid.</title>
        <authorList>
            <person name="He N."/>
            <person name="Zhao S."/>
        </authorList>
    </citation>
    <scope>NUCLEOTIDE SEQUENCE</scope>
</reference>
<sequence>MKWEGGFPIGDRKKEEREKGRRVRRVGLIDVVDECGRDGFWAFEPLELDWNKLFYEGDDDGPPPSSPTARHRLLRLPPLFRLAPPPPISTQRTNFSNTGKN</sequence>
<evidence type="ECO:0000313" key="2">
    <source>
        <dbReference type="EMBL" id="EXB52715.1"/>
    </source>
</evidence>
<feature type="compositionally biased region" description="Basic and acidic residues" evidence="1">
    <location>
        <begin position="10"/>
        <end position="19"/>
    </location>
</feature>
<dbReference type="EMBL" id="KE344072">
    <property type="protein sequence ID" value="EXB52715.1"/>
    <property type="molecule type" value="Genomic_DNA"/>
</dbReference>
<feature type="compositionally biased region" description="Polar residues" evidence="1">
    <location>
        <begin position="89"/>
        <end position="101"/>
    </location>
</feature>
<evidence type="ECO:0000256" key="1">
    <source>
        <dbReference type="SAM" id="MobiDB-lite"/>
    </source>
</evidence>